<dbReference type="PRINTS" id="PR00380">
    <property type="entry name" value="KINESINHEAVY"/>
</dbReference>
<keyword evidence="4 7" id="KW-0067">ATP-binding</keyword>
<dbReference type="InterPro" id="IPR019821">
    <property type="entry name" value="Kinesin_motor_CS"/>
</dbReference>
<dbReference type="GO" id="GO:0005524">
    <property type="term" value="F:ATP binding"/>
    <property type="evidence" value="ECO:0007669"/>
    <property type="project" value="UniProtKB-UniRule"/>
</dbReference>
<evidence type="ECO:0000256" key="3">
    <source>
        <dbReference type="ARBA" id="ARBA00022741"/>
    </source>
</evidence>
<dbReference type="InterPro" id="IPR001752">
    <property type="entry name" value="Kinesin_motor_dom"/>
</dbReference>
<dbReference type="Gene3D" id="3.40.850.10">
    <property type="entry name" value="Kinesin motor domain"/>
    <property type="match status" value="1"/>
</dbReference>
<dbReference type="GO" id="GO:0005737">
    <property type="term" value="C:cytoplasm"/>
    <property type="evidence" value="ECO:0007669"/>
    <property type="project" value="UniProtKB-SubCell"/>
</dbReference>
<dbReference type="SMART" id="SM00129">
    <property type="entry name" value="KISc"/>
    <property type="match status" value="1"/>
</dbReference>
<evidence type="ECO:0000256" key="5">
    <source>
        <dbReference type="ARBA" id="ARBA00023054"/>
    </source>
</evidence>
<comment type="similarity">
    <text evidence="7 8">Belongs to the TRAFAC class myosin-kinesin ATPase superfamily. Kinesin family.</text>
</comment>
<keyword evidence="5" id="KW-0175">Coiled coil</keyword>
<reference evidence="11 12" key="1">
    <citation type="journal article" date="2024" name="Nat. Commun.">
        <title>Phylogenomics reveals the evolutionary origins of lichenization in chlorophyte algae.</title>
        <authorList>
            <person name="Puginier C."/>
            <person name="Libourel C."/>
            <person name="Otte J."/>
            <person name="Skaloud P."/>
            <person name="Haon M."/>
            <person name="Grisel S."/>
            <person name="Petersen M."/>
            <person name="Berrin J.G."/>
            <person name="Delaux P.M."/>
            <person name="Dal Grande F."/>
            <person name="Keller J."/>
        </authorList>
    </citation>
    <scope>NUCLEOTIDE SEQUENCE [LARGE SCALE GENOMIC DNA]</scope>
    <source>
        <strain evidence="11 12">SAG 2523</strain>
    </source>
</reference>
<dbReference type="GO" id="GO:0007052">
    <property type="term" value="P:mitotic spindle organization"/>
    <property type="evidence" value="ECO:0007669"/>
    <property type="project" value="TreeGrafter"/>
</dbReference>
<dbReference type="EMBL" id="JALJOV010000465">
    <property type="protein sequence ID" value="KAK9863489.1"/>
    <property type="molecule type" value="Genomic_DNA"/>
</dbReference>
<dbReference type="AlphaFoldDB" id="A0AAW1T4M5"/>
<keyword evidence="2" id="KW-0963">Cytoplasm</keyword>
<dbReference type="PROSITE" id="PS50067">
    <property type="entry name" value="KINESIN_MOTOR_2"/>
    <property type="match status" value="1"/>
</dbReference>
<evidence type="ECO:0000256" key="2">
    <source>
        <dbReference type="ARBA" id="ARBA00022490"/>
    </source>
</evidence>
<evidence type="ECO:0000256" key="1">
    <source>
        <dbReference type="ARBA" id="ARBA00004496"/>
    </source>
</evidence>
<dbReference type="PANTHER" id="PTHR47969">
    <property type="entry name" value="CHROMOSOME-ASSOCIATED KINESIN KIF4A-RELATED"/>
    <property type="match status" value="1"/>
</dbReference>
<evidence type="ECO:0000313" key="11">
    <source>
        <dbReference type="EMBL" id="KAK9863489.1"/>
    </source>
</evidence>
<keyword evidence="6 7" id="KW-0505">Motor protein</keyword>
<evidence type="ECO:0000313" key="12">
    <source>
        <dbReference type="Proteomes" id="UP001485043"/>
    </source>
</evidence>
<dbReference type="InterPro" id="IPR027417">
    <property type="entry name" value="P-loop_NTPase"/>
</dbReference>
<evidence type="ECO:0000256" key="7">
    <source>
        <dbReference type="PROSITE-ProRule" id="PRU00283"/>
    </source>
</evidence>
<feature type="binding site" evidence="7">
    <location>
        <begin position="118"/>
        <end position="125"/>
    </location>
    <ligand>
        <name>ATP</name>
        <dbReference type="ChEBI" id="CHEBI:30616"/>
    </ligand>
</feature>
<evidence type="ECO:0000256" key="6">
    <source>
        <dbReference type="ARBA" id="ARBA00023175"/>
    </source>
</evidence>
<evidence type="ECO:0000256" key="4">
    <source>
        <dbReference type="ARBA" id="ARBA00022840"/>
    </source>
</evidence>
<keyword evidence="12" id="KW-1185">Reference proteome</keyword>
<keyword evidence="8" id="KW-0493">Microtubule</keyword>
<evidence type="ECO:0000259" key="10">
    <source>
        <dbReference type="PROSITE" id="PS50067"/>
    </source>
</evidence>
<dbReference type="InterPro" id="IPR036961">
    <property type="entry name" value="Kinesin_motor_dom_sf"/>
</dbReference>
<comment type="subcellular location">
    <subcellularLocation>
        <location evidence="1">Cytoplasm</location>
    </subcellularLocation>
</comment>
<accession>A0AAW1T4M5</accession>
<comment type="caution">
    <text evidence="11">The sequence shown here is derived from an EMBL/GenBank/DDBJ whole genome shotgun (WGS) entry which is preliminary data.</text>
</comment>
<dbReference type="PROSITE" id="PS00411">
    <property type="entry name" value="KINESIN_MOTOR_1"/>
    <property type="match status" value="1"/>
</dbReference>
<dbReference type="Proteomes" id="UP001485043">
    <property type="component" value="Unassembled WGS sequence"/>
</dbReference>
<dbReference type="GO" id="GO:0007018">
    <property type="term" value="P:microtubule-based movement"/>
    <property type="evidence" value="ECO:0007669"/>
    <property type="project" value="InterPro"/>
</dbReference>
<feature type="region of interest" description="Disordered" evidence="9">
    <location>
        <begin position="388"/>
        <end position="414"/>
    </location>
</feature>
<dbReference type="GO" id="GO:0051231">
    <property type="term" value="P:spindle elongation"/>
    <property type="evidence" value="ECO:0007669"/>
    <property type="project" value="TreeGrafter"/>
</dbReference>
<dbReference type="SUPFAM" id="SSF52540">
    <property type="entry name" value="P-loop containing nucleoside triphosphate hydrolases"/>
    <property type="match status" value="1"/>
</dbReference>
<name>A0AAW1T4M5_9CHLO</name>
<dbReference type="Pfam" id="PF00225">
    <property type="entry name" value="Kinesin"/>
    <property type="match status" value="1"/>
</dbReference>
<organism evidence="11 12">
    <name type="scientific">Apatococcus fuscideae</name>
    <dbReference type="NCBI Taxonomy" id="2026836"/>
    <lineage>
        <taxon>Eukaryota</taxon>
        <taxon>Viridiplantae</taxon>
        <taxon>Chlorophyta</taxon>
        <taxon>core chlorophytes</taxon>
        <taxon>Trebouxiophyceae</taxon>
        <taxon>Chlorellales</taxon>
        <taxon>Chlorellaceae</taxon>
        <taxon>Apatococcus</taxon>
    </lineage>
</organism>
<dbReference type="GO" id="GO:0005874">
    <property type="term" value="C:microtubule"/>
    <property type="evidence" value="ECO:0007669"/>
    <property type="project" value="UniProtKB-KW"/>
</dbReference>
<dbReference type="InterPro" id="IPR027640">
    <property type="entry name" value="Kinesin-like_fam"/>
</dbReference>
<feature type="domain" description="Kinesin motor" evidence="10">
    <location>
        <begin position="51"/>
        <end position="361"/>
    </location>
</feature>
<protein>
    <recommendedName>
        <fullName evidence="8">Kinesin-like protein</fullName>
    </recommendedName>
</protein>
<evidence type="ECO:0000256" key="8">
    <source>
        <dbReference type="RuleBase" id="RU000394"/>
    </source>
</evidence>
<proteinExistence type="inferred from homology"/>
<keyword evidence="3 7" id="KW-0547">Nucleotide-binding</keyword>
<gene>
    <name evidence="11" type="ORF">WJX84_003471</name>
</gene>
<dbReference type="PANTHER" id="PTHR47969:SF15">
    <property type="entry name" value="CHROMOSOME-ASSOCIATED KINESIN KIF4A-RELATED"/>
    <property type="match status" value="1"/>
</dbReference>
<dbReference type="GO" id="GO:0005875">
    <property type="term" value="C:microtubule associated complex"/>
    <property type="evidence" value="ECO:0007669"/>
    <property type="project" value="TreeGrafter"/>
</dbReference>
<dbReference type="GO" id="GO:0008017">
    <property type="term" value="F:microtubule binding"/>
    <property type="evidence" value="ECO:0007669"/>
    <property type="project" value="InterPro"/>
</dbReference>
<evidence type="ECO:0000256" key="9">
    <source>
        <dbReference type="SAM" id="MobiDB-lite"/>
    </source>
</evidence>
<sequence>MSNLTQSLAGRKQKITKADLTMEKRHSCKVCAVAVVAPYTAHAAANTPSSHVRDIAPTAPCVEVCKKSVIKMASKETSWTFDSVFKGTENQESLWTDIAQPGLHQVMQGVDSTLIHYGQTGSGKTYTTKKIITHFLENLFTSSDSPISVNFSACQGSEVVWKVSMVEVYSYARAYKDLLRLNNNGITIKQGRLHGATESKMASESEAMAIIAAGLDRRTTASHKMNASSSRSHLIISFHRIVRPSGTTDTAATNNRTSSFTLVDLAGSEKRQKTGVAKDSLMEKEGTAINQSLTVLGRVCAQLGDPKRSHIAYRDDHLTRALQSSMSGKGQLTLIAHVNPDPSHAAETAETLNFAKQASLMRAKTVAAAEPMKQSRAELEQDNLALKQRAPEPRVNPLEAQTAQSDEQPDEDVDAMQQEFQACLQRTRALQRSFTRNLNVALKNLRAPLRQ</sequence>
<dbReference type="GO" id="GO:0003777">
    <property type="term" value="F:microtubule motor activity"/>
    <property type="evidence" value="ECO:0007669"/>
    <property type="project" value="InterPro"/>
</dbReference>